<dbReference type="Gene3D" id="1.20.1280.50">
    <property type="match status" value="1"/>
</dbReference>
<dbReference type="RefSeq" id="XP_027351263.1">
    <property type="nucleotide sequence ID" value="XM_027495462.1"/>
</dbReference>
<dbReference type="PANTHER" id="PTHR31900:SF30">
    <property type="entry name" value="SUPERFAMILY PROTEIN, PUTATIVE-RELATED"/>
    <property type="match status" value="1"/>
</dbReference>
<dbReference type="InterPro" id="IPR036047">
    <property type="entry name" value="F-box-like_dom_sf"/>
</dbReference>
<sequence length="397" mass="45373">MYQKRQKDIISTLPDEILCHILSFLPTNHAVKTSVLSKRWNPIWRSITTLDFDDCSYGITTYPLFVQSVYSVFLSRNVHQPIQTFRFKCCHYSLCSANANNFKTWVDAACQRRVEQLDLCFPRHTGKSVNLPCSILNCRTLVVLQLGVSFRNHSLGAEFKTLLNLLTAKVVQLEVPLTVTSNVQFLQVDWAASFVVRYEDIPVFHNLTHMVLFIDKDRAYLHKVVEVLKHCPKLRSLAVDTKKIPDYLTSDEHEDGPHDPQPVPECLSLHLRTCSLNNYYGIEADFQLPDILRYFVGSVISSDFSNIHFSLESGDFRDYEDEDDEVNNDDETNDIDEGHIPLDSSSDTDIDGIGRVDPISLYMLLCEKLKDSHSAAEKCSKFAGIPLISRSRLQQFK</sequence>
<dbReference type="InterPro" id="IPR001810">
    <property type="entry name" value="F-box_dom"/>
</dbReference>
<reference evidence="3" key="1">
    <citation type="journal article" date="2019" name="Toxins">
        <title>Detection of Abrin-Like and Prepropulchellin-Like Toxin Genes and Transcripts Using Whole Genome Sequencing and Full-Length Transcript Sequencing of Abrus precatorius.</title>
        <authorList>
            <person name="Hovde B.T."/>
            <person name="Daligault H.E."/>
            <person name="Hanschen E.R."/>
            <person name="Kunde Y.A."/>
            <person name="Johnson M.B."/>
            <person name="Starkenburg S.R."/>
            <person name="Johnson S.L."/>
        </authorList>
    </citation>
    <scope>NUCLEOTIDE SEQUENCE [LARGE SCALE GENOMIC DNA]</scope>
</reference>
<evidence type="ECO:0000259" key="2">
    <source>
        <dbReference type="PROSITE" id="PS50181"/>
    </source>
</evidence>
<reference evidence="4" key="2">
    <citation type="submission" date="2025-08" db="UniProtKB">
        <authorList>
            <consortium name="RefSeq"/>
        </authorList>
    </citation>
    <scope>IDENTIFICATION</scope>
    <source>
        <tissue evidence="4">Young leaves</tissue>
    </source>
</reference>
<protein>
    <submittedName>
        <fullName evidence="4">F-box protein At1g60400-like</fullName>
    </submittedName>
</protein>
<dbReference type="InterPro" id="IPR050232">
    <property type="entry name" value="FBL13/AtMIF1-like"/>
</dbReference>
<dbReference type="AlphaFoldDB" id="A0A8B8L7C5"/>
<dbReference type="SMART" id="SM00256">
    <property type="entry name" value="FBOX"/>
    <property type="match status" value="1"/>
</dbReference>
<evidence type="ECO:0000256" key="1">
    <source>
        <dbReference type="SAM" id="MobiDB-lite"/>
    </source>
</evidence>
<dbReference type="CDD" id="cd22160">
    <property type="entry name" value="F-box_AtFBL13-like"/>
    <property type="match status" value="1"/>
</dbReference>
<dbReference type="PANTHER" id="PTHR31900">
    <property type="entry name" value="F-BOX/RNI SUPERFAMILY PROTEIN-RELATED"/>
    <property type="match status" value="1"/>
</dbReference>
<feature type="compositionally biased region" description="Acidic residues" evidence="1">
    <location>
        <begin position="319"/>
        <end position="335"/>
    </location>
</feature>
<proteinExistence type="predicted"/>
<feature type="domain" description="F-box" evidence="2">
    <location>
        <begin position="7"/>
        <end position="55"/>
    </location>
</feature>
<organism evidence="3 4">
    <name type="scientific">Abrus precatorius</name>
    <name type="common">Indian licorice</name>
    <name type="synonym">Glycine abrus</name>
    <dbReference type="NCBI Taxonomy" id="3816"/>
    <lineage>
        <taxon>Eukaryota</taxon>
        <taxon>Viridiplantae</taxon>
        <taxon>Streptophyta</taxon>
        <taxon>Embryophyta</taxon>
        <taxon>Tracheophyta</taxon>
        <taxon>Spermatophyta</taxon>
        <taxon>Magnoliopsida</taxon>
        <taxon>eudicotyledons</taxon>
        <taxon>Gunneridae</taxon>
        <taxon>Pentapetalae</taxon>
        <taxon>rosids</taxon>
        <taxon>fabids</taxon>
        <taxon>Fabales</taxon>
        <taxon>Fabaceae</taxon>
        <taxon>Papilionoideae</taxon>
        <taxon>50 kb inversion clade</taxon>
        <taxon>NPAAA clade</taxon>
        <taxon>indigoferoid/millettioid clade</taxon>
        <taxon>Abreae</taxon>
        <taxon>Abrus</taxon>
    </lineage>
</organism>
<dbReference type="KEGG" id="aprc:113862373"/>
<evidence type="ECO:0000313" key="3">
    <source>
        <dbReference type="Proteomes" id="UP000694853"/>
    </source>
</evidence>
<keyword evidence="3" id="KW-1185">Reference proteome</keyword>
<dbReference type="Proteomes" id="UP000694853">
    <property type="component" value="Unplaced"/>
</dbReference>
<dbReference type="Pfam" id="PF00646">
    <property type="entry name" value="F-box"/>
    <property type="match status" value="1"/>
</dbReference>
<name>A0A8B8L7C5_ABRPR</name>
<evidence type="ECO:0000313" key="4">
    <source>
        <dbReference type="RefSeq" id="XP_027351263.1"/>
    </source>
</evidence>
<accession>A0A8B8L7C5</accession>
<dbReference type="InterPro" id="IPR053781">
    <property type="entry name" value="F-box_AtFBL13-like"/>
</dbReference>
<gene>
    <name evidence="4" type="primary">LOC113862373</name>
</gene>
<feature type="region of interest" description="Disordered" evidence="1">
    <location>
        <begin position="319"/>
        <end position="347"/>
    </location>
</feature>
<dbReference type="GeneID" id="113862373"/>
<dbReference type="SUPFAM" id="SSF81383">
    <property type="entry name" value="F-box domain"/>
    <property type="match status" value="1"/>
</dbReference>
<dbReference type="OrthoDB" id="1427045at2759"/>
<dbReference type="SUPFAM" id="SSF52058">
    <property type="entry name" value="L domain-like"/>
    <property type="match status" value="1"/>
</dbReference>
<dbReference type="PROSITE" id="PS50181">
    <property type="entry name" value="FBOX"/>
    <property type="match status" value="1"/>
</dbReference>